<evidence type="ECO:0000313" key="4">
    <source>
        <dbReference type="Proteomes" id="UP000094020"/>
    </source>
</evidence>
<feature type="compositionally biased region" description="Basic and acidic residues" evidence="1">
    <location>
        <begin position="24"/>
        <end position="33"/>
    </location>
</feature>
<proteinExistence type="predicted"/>
<reference evidence="3" key="4">
    <citation type="submission" date="2024-02" db="EMBL/GenBank/DDBJ databases">
        <title>Comparative genomics of Cryptococcus and Kwoniella reveals pathogenesis evolution and contrasting modes of karyotype evolution via chromosome fusion or intercentromeric recombination.</title>
        <authorList>
            <person name="Coelho M.A."/>
            <person name="David-Palma M."/>
            <person name="Shea T."/>
            <person name="Bowers K."/>
            <person name="McGinley-Smith S."/>
            <person name="Mohammad A.W."/>
            <person name="Gnirke A."/>
            <person name="Yurkov A.M."/>
            <person name="Nowrousian M."/>
            <person name="Sun S."/>
            <person name="Cuomo C.A."/>
            <person name="Heitman J."/>
        </authorList>
    </citation>
    <scope>NUCLEOTIDE SEQUENCE</scope>
    <source>
        <strain evidence="3">CBS 10737</strain>
    </source>
</reference>
<evidence type="ECO:0000256" key="1">
    <source>
        <dbReference type="SAM" id="MobiDB-lite"/>
    </source>
</evidence>
<organism evidence="2">
    <name type="scientific">Kwoniella pini CBS 10737</name>
    <dbReference type="NCBI Taxonomy" id="1296096"/>
    <lineage>
        <taxon>Eukaryota</taxon>
        <taxon>Fungi</taxon>
        <taxon>Dikarya</taxon>
        <taxon>Basidiomycota</taxon>
        <taxon>Agaricomycotina</taxon>
        <taxon>Tremellomycetes</taxon>
        <taxon>Tremellales</taxon>
        <taxon>Cryptococcaceae</taxon>
        <taxon>Kwoniella</taxon>
    </lineage>
</organism>
<dbReference type="GeneID" id="30173576"/>
<evidence type="ECO:0000313" key="2">
    <source>
        <dbReference type="EMBL" id="OCF48429.1"/>
    </source>
</evidence>
<feature type="compositionally biased region" description="Polar residues" evidence="1">
    <location>
        <begin position="37"/>
        <end position="54"/>
    </location>
</feature>
<accession>A0A1B9HYR4</accession>
<dbReference type="EMBL" id="CP144528">
    <property type="protein sequence ID" value="WWC73282.1"/>
    <property type="molecule type" value="Genomic_DNA"/>
</dbReference>
<gene>
    <name evidence="2" type="ORF">I206_05207</name>
    <name evidence="3" type="ORF">I206_107248</name>
</gene>
<dbReference type="AlphaFoldDB" id="A0A1B9HYR4"/>
<dbReference type="Proteomes" id="UP000094020">
    <property type="component" value="Chromosome 10"/>
</dbReference>
<reference evidence="3" key="2">
    <citation type="submission" date="2013-07" db="EMBL/GenBank/DDBJ databases">
        <authorList>
            <consortium name="The Broad Institute Genome Sequencing Platform"/>
            <person name="Cuomo C."/>
            <person name="Litvintseva A."/>
            <person name="Chen Y."/>
            <person name="Heitman J."/>
            <person name="Sun S."/>
            <person name="Springer D."/>
            <person name="Dromer F."/>
            <person name="Young S.K."/>
            <person name="Zeng Q."/>
            <person name="Gargeya S."/>
            <person name="Fitzgerald M."/>
            <person name="Abouelleil A."/>
            <person name="Alvarado L."/>
            <person name="Berlin A.M."/>
            <person name="Chapman S.B."/>
            <person name="Dewar J."/>
            <person name="Goldberg J."/>
            <person name="Griggs A."/>
            <person name="Gujja S."/>
            <person name="Hansen M."/>
            <person name="Howarth C."/>
            <person name="Imamovic A."/>
            <person name="Larimer J."/>
            <person name="McCowan C."/>
            <person name="Murphy C."/>
            <person name="Pearson M."/>
            <person name="Priest M."/>
            <person name="Roberts A."/>
            <person name="Saif S."/>
            <person name="Shea T."/>
            <person name="Sykes S."/>
            <person name="Wortman J."/>
            <person name="Nusbaum C."/>
            <person name="Birren B."/>
        </authorList>
    </citation>
    <scope>NUCLEOTIDE SEQUENCE</scope>
    <source>
        <strain evidence="3">CBS 10737</strain>
    </source>
</reference>
<dbReference type="EMBL" id="KI894013">
    <property type="protein sequence ID" value="OCF48429.1"/>
    <property type="molecule type" value="Genomic_DNA"/>
</dbReference>
<dbReference type="KEGG" id="kpin:30173576"/>
<keyword evidence="4" id="KW-1185">Reference proteome</keyword>
<name>A0A1B9HYR4_9TREE</name>
<sequence length="172" mass="19549">MTDNNPNTTDLWPERHDKAWHQTEQEVTNEHNLHHTCGNQATGGMTDHNPNTDLSPEWLEDIWRPTEQRITMGNIFTNRFWDMFGQTFADHCNAGSADLSTSQEDCGLCTEYSRQLSPLMTEYGLGQVLRPFARCPGQTYKDAVLATSKWSLREIFHDPSRRSGGSTGRAMS</sequence>
<reference evidence="2" key="3">
    <citation type="submission" date="2016-07" db="EMBL/GenBank/DDBJ databases">
        <title>Evolution of pathogenesis and genome organization in the Tremellales.</title>
        <authorList>
            <person name="Cuomo C."/>
            <person name="Litvintseva A."/>
            <person name="Heitman J."/>
            <person name="Chen Y."/>
            <person name="Sun S."/>
            <person name="Springer D."/>
            <person name="Dromer F."/>
            <person name="Young S."/>
            <person name="Zeng Q."/>
            <person name="Chapman S."/>
            <person name="Gujja S."/>
            <person name="Saif S."/>
            <person name="Birren B."/>
        </authorList>
    </citation>
    <scope>NUCLEOTIDE SEQUENCE</scope>
    <source>
        <strain evidence="2">CBS 10737</strain>
    </source>
</reference>
<evidence type="ECO:0000313" key="3">
    <source>
        <dbReference type="EMBL" id="WWC73282.1"/>
    </source>
</evidence>
<protein>
    <submittedName>
        <fullName evidence="2">Uncharacterized protein</fullName>
    </submittedName>
</protein>
<reference evidence="2" key="1">
    <citation type="submission" date="2013-07" db="EMBL/GenBank/DDBJ databases">
        <title>The Genome Sequence of Cryptococcus pinus CBS10737.</title>
        <authorList>
            <consortium name="The Broad Institute Genome Sequencing Platform"/>
            <person name="Cuomo C."/>
            <person name="Litvintseva A."/>
            <person name="Chen Y."/>
            <person name="Heitman J."/>
            <person name="Sun S."/>
            <person name="Springer D."/>
            <person name="Dromer F."/>
            <person name="Young S.K."/>
            <person name="Zeng Q."/>
            <person name="Gargeya S."/>
            <person name="Fitzgerald M."/>
            <person name="Abouelleil A."/>
            <person name="Alvarado L."/>
            <person name="Berlin A.M."/>
            <person name="Chapman S.B."/>
            <person name="Dewar J."/>
            <person name="Goldberg J."/>
            <person name="Griggs A."/>
            <person name="Gujja S."/>
            <person name="Hansen M."/>
            <person name="Howarth C."/>
            <person name="Imamovic A."/>
            <person name="Larimer J."/>
            <person name="McCowan C."/>
            <person name="Murphy C."/>
            <person name="Pearson M."/>
            <person name="Priest M."/>
            <person name="Roberts A."/>
            <person name="Saif S."/>
            <person name="Shea T."/>
            <person name="Sykes S."/>
            <person name="Wortman J."/>
            <person name="Nusbaum C."/>
            <person name="Birren B."/>
        </authorList>
    </citation>
    <scope>NUCLEOTIDE SEQUENCE [LARGE SCALE GENOMIC DNA]</scope>
    <source>
        <strain evidence="2">CBS 10737</strain>
    </source>
</reference>
<feature type="region of interest" description="Disordered" evidence="1">
    <location>
        <begin position="24"/>
        <end position="54"/>
    </location>
</feature>
<dbReference type="RefSeq" id="XP_019009648.1">
    <property type="nucleotide sequence ID" value="XM_019156930.1"/>
</dbReference>